<protein>
    <submittedName>
        <fullName evidence="2">Uncharacterized protein</fullName>
    </submittedName>
</protein>
<dbReference type="GeneID" id="39987252"/>
<evidence type="ECO:0000256" key="1">
    <source>
        <dbReference type="SAM" id="MobiDB-lite"/>
    </source>
</evidence>
<comment type="caution">
    <text evidence="2">The sequence shown here is derived from an EMBL/GenBank/DDBJ whole genome shotgun (WGS) entry which is preliminary data.</text>
</comment>
<sequence>MDNTIESCSVVVASDSLDLTPSAEVKTLCAASIPDDEKMNNLDLPRDFVRQSSRISKESSIGSQPKLIDSCSLSHLFKGRRKIGKAQNGKSFRRDFEADIAPELTTSEQIAIPRPVRRPLKRHQGSDAIVREPLPSNLRANLLGFAIPNIEDETENSKDDFVPVSDDRLQKFCEKVMQGRKRREGVKDDLLHERCCKKQIPNSKYNGVNVEPSSSSSLLNQCANGEKKSPVIEEIPKTNANRSEKNKNDSVIKKCKVKFALFNEGNDIIKEEDLKMSENDPIPQEEIKEGMEDEFCVVPVRRCSRIADNDVPRIGSIESELTMDRNTENWNTHNSCEQVVPTMSNHVNSAVIESSSCNPSGMVHPETKSQSNRGENSMIVGDKITSCTEDRSNIKPERKVEPTQSLTRRVTARCTSPLHNMRRQGLVAVDVEKGKLLEEPIRLTLYTPASLSRRKGHEITNHGNAPKESSRDSSPFYRSYAGAQTLLPQEPLRSAGKSSPPQLVHLASLHGSPEFTKVEENSTIPHPELKISTGSPYTSPPRVTKLPPLCHHPKRLI</sequence>
<keyword evidence="3" id="KW-1185">Reference proteome</keyword>
<evidence type="ECO:0000313" key="2">
    <source>
        <dbReference type="EMBL" id="ORC87261.1"/>
    </source>
</evidence>
<name>A0A1X0NRN6_9TRYP</name>
<feature type="region of interest" description="Disordered" evidence="1">
    <location>
        <begin position="514"/>
        <end position="557"/>
    </location>
</feature>
<dbReference type="RefSeq" id="XP_028881327.1">
    <property type="nucleotide sequence ID" value="XM_029027472.1"/>
</dbReference>
<dbReference type="VEuPathDB" id="TriTrypDB:TM35_000232320"/>
<gene>
    <name evidence="2" type="ORF">TM35_000232320</name>
</gene>
<feature type="compositionally biased region" description="Basic and acidic residues" evidence="1">
    <location>
        <begin position="390"/>
        <end position="401"/>
    </location>
</feature>
<reference evidence="2 3" key="1">
    <citation type="submission" date="2017-03" db="EMBL/GenBank/DDBJ databases">
        <title>An alternative strategy for trypanosome survival in the mammalian bloodstream revealed through genome and transcriptome analysis of the ubiquitous bovine parasite Trypanosoma (Megatrypanum) theileri.</title>
        <authorList>
            <person name="Kelly S."/>
            <person name="Ivens A."/>
            <person name="Mott A."/>
            <person name="O'Neill E."/>
            <person name="Emms D."/>
            <person name="Macleod O."/>
            <person name="Voorheis P."/>
            <person name="Matthews J."/>
            <person name="Matthews K."/>
            <person name="Carrington M."/>
        </authorList>
    </citation>
    <scope>NUCLEOTIDE SEQUENCE [LARGE SCALE GENOMIC DNA]</scope>
    <source>
        <strain evidence="2">Edinburgh</strain>
    </source>
</reference>
<feature type="region of interest" description="Disordered" evidence="1">
    <location>
        <begin position="390"/>
        <end position="410"/>
    </location>
</feature>
<feature type="region of interest" description="Disordered" evidence="1">
    <location>
        <begin position="454"/>
        <end position="476"/>
    </location>
</feature>
<dbReference type="AlphaFoldDB" id="A0A1X0NRN6"/>
<dbReference type="EMBL" id="NBCO01000023">
    <property type="protein sequence ID" value="ORC87261.1"/>
    <property type="molecule type" value="Genomic_DNA"/>
</dbReference>
<dbReference type="Proteomes" id="UP000192257">
    <property type="component" value="Unassembled WGS sequence"/>
</dbReference>
<accession>A0A1X0NRN6</accession>
<evidence type="ECO:0000313" key="3">
    <source>
        <dbReference type="Proteomes" id="UP000192257"/>
    </source>
</evidence>
<dbReference type="OrthoDB" id="10439086at2759"/>
<proteinExistence type="predicted"/>
<feature type="region of interest" description="Disordered" evidence="1">
    <location>
        <begin position="354"/>
        <end position="375"/>
    </location>
</feature>
<organism evidence="2 3">
    <name type="scientific">Trypanosoma theileri</name>
    <dbReference type="NCBI Taxonomy" id="67003"/>
    <lineage>
        <taxon>Eukaryota</taxon>
        <taxon>Discoba</taxon>
        <taxon>Euglenozoa</taxon>
        <taxon>Kinetoplastea</taxon>
        <taxon>Metakinetoplastina</taxon>
        <taxon>Trypanosomatida</taxon>
        <taxon>Trypanosomatidae</taxon>
        <taxon>Trypanosoma</taxon>
    </lineage>
</organism>